<evidence type="ECO:0000313" key="1">
    <source>
        <dbReference type="EMBL" id="GLQ34691.1"/>
    </source>
</evidence>
<evidence type="ECO:0000313" key="2">
    <source>
        <dbReference type="Proteomes" id="UP001156694"/>
    </source>
</evidence>
<keyword evidence="2" id="KW-1185">Reference proteome</keyword>
<comment type="caution">
    <text evidence="1">The sequence shown here is derived from an EMBL/GenBank/DDBJ whole genome shotgun (WGS) entry which is preliminary data.</text>
</comment>
<protein>
    <submittedName>
        <fullName evidence="1">Uncharacterized protein</fullName>
    </submittedName>
</protein>
<organism evidence="1 2">
    <name type="scientific">Amylibacter marinus</name>
    <dbReference type="NCBI Taxonomy" id="1475483"/>
    <lineage>
        <taxon>Bacteria</taxon>
        <taxon>Pseudomonadati</taxon>
        <taxon>Pseudomonadota</taxon>
        <taxon>Alphaproteobacteria</taxon>
        <taxon>Rhodobacterales</taxon>
        <taxon>Paracoccaceae</taxon>
        <taxon>Amylibacter</taxon>
    </lineage>
</organism>
<name>A0ABQ5VTU8_9RHOB</name>
<sequence>MFGFLSISQAQRIALDIDRIVNPLNPKALPIVRIDFLSAAWPLFSPIALHGPRGIAPPAKTPS</sequence>
<dbReference type="EMBL" id="BSNN01000002">
    <property type="protein sequence ID" value="GLQ34691.1"/>
    <property type="molecule type" value="Genomic_DNA"/>
</dbReference>
<reference evidence="2" key="1">
    <citation type="journal article" date="2019" name="Int. J. Syst. Evol. Microbiol.">
        <title>The Global Catalogue of Microorganisms (GCM) 10K type strain sequencing project: providing services to taxonomists for standard genome sequencing and annotation.</title>
        <authorList>
            <consortium name="The Broad Institute Genomics Platform"/>
            <consortium name="The Broad Institute Genome Sequencing Center for Infectious Disease"/>
            <person name="Wu L."/>
            <person name="Ma J."/>
        </authorList>
    </citation>
    <scope>NUCLEOTIDE SEQUENCE [LARGE SCALE GENOMIC DNA]</scope>
    <source>
        <strain evidence="2">NBRC 110140</strain>
    </source>
</reference>
<proteinExistence type="predicted"/>
<accession>A0ABQ5VTU8</accession>
<dbReference type="Proteomes" id="UP001156694">
    <property type="component" value="Unassembled WGS sequence"/>
</dbReference>
<gene>
    <name evidence="1" type="ORF">GCM10007939_09740</name>
</gene>